<organism evidence="2 3">
    <name type="scientific">Planobispora longispora</name>
    <dbReference type="NCBI Taxonomy" id="28887"/>
    <lineage>
        <taxon>Bacteria</taxon>
        <taxon>Bacillati</taxon>
        <taxon>Actinomycetota</taxon>
        <taxon>Actinomycetes</taxon>
        <taxon>Streptosporangiales</taxon>
        <taxon>Streptosporangiaceae</taxon>
        <taxon>Planobispora</taxon>
    </lineage>
</organism>
<evidence type="ECO:0000313" key="3">
    <source>
        <dbReference type="Proteomes" id="UP000616724"/>
    </source>
</evidence>
<feature type="region of interest" description="Disordered" evidence="1">
    <location>
        <begin position="1"/>
        <end position="31"/>
    </location>
</feature>
<comment type="caution">
    <text evidence="2">The sequence shown here is derived from an EMBL/GenBank/DDBJ whole genome shotgun (WGS) entry which is preliminary data.</text>
</comment>
<protein>
    <submittedName>
        <fullName evidence="2">Uncharacterized protein</fullName>
    </submittedName>
</protein>
<accession>A0A8J3W6W4</accession>
<name>A0A8J3W6W4_9ACTN</name>
<evidence type="ECO:0000313" key="2">
    <source>
        <dbReference type="EMBL" id="GIH77988.1"/>
    </source>
</evidence>
<sequence>MGGNQDAQLLSSRSSPSPTVMPDVRKLPDIPKLEPADVVWPAAMLTPPPDLRTALSCTR</sequence>
<dbReference type="AlphaFoldDB" id="A0A8J3W6W4"/>
<proteinExistence type="predicted"/>
<dbReference type="EMBL" id="BOOH01000036">
    <property type="protein sequence ID" value="GIH77988.1"/>
    <property type="molecule type" value="Genomic_DNA"/>
</dbReference>
<dbReference type="Proteomes" id="UP000616724">
    <property type="component" value="Unassembled WGS sequence"/>
</dbReference>
<reference evidence="2 3" key="1">
    <citation type="submission" date="2021-01" db="EMBL/GenBank/DDBJ databases">
        <title>Whole genome shotgun sequence of Planobispora longispora NBRC 13918.</title>
        <authorList>
            <person name="Komaki H."/>
            <person name="Tamura T."/>
        </authorList>
    </citation>
    <scope>NUCLEOTIDE SEQUENCE [LARGE SCALE GENOMIC DNA]</scope>
    <source>
        <strain evidence="2 3">NBRC 13918</strain>
    </source>
</reference>
<evidence type="ECO:0000256" key="1">
    <source>
        <dbReference type="SAM" id="MobiDB-lite"/>
    </source>
</evidence>
<gene>
    <name evidence="2" type="ORF">Plo01_44170</name>
</gene>
<feature type="compositionally biased region" description="Polar residues" evidence="1">
    <location>
        <begin position="1"/>
        <end position="18"/>
    </location>
</feature>
<keyword evidence="3" id="KW-1185">Reference proteome</keyword>